<comment type="cofactor">
    <cofactor evidence="1">
        <name>heme</name>
        <dbReference type="ChEBI" id="CHEBI:30413"/>
    </cofactor>
</comment>
<dbReference type="GO" id="GO:0005506">
    <property type="term" value="F:iron ion binding"/>
    <property type="evidence" value="ECO:0007669"/>
    <property type="project" value="InterPro"/>
</dbReference>
<comment type="subcellular location">
    <subcellularLocation>
        <location evidence="2">Membrane</location>
        <topology evidence="2">Single-pass membrane protein</topology>
    </subcellularLocation>
</comment>
<evidence type="ECO:0000256" key="4">
    <source>
        <dbReference type="ARBA" id="ARBA00022617"/>
    </source>
</evidence>
<evidence type="ECO:0000256" key="10">
    <source>
        <dbReference type="ARBA" id="ARBA00023033"/>
    </source>
</evidence>
<evidence type="ECO:0000313" key="13">
    <source>
        <dbReference type="Proteomes" id="UP000298416"/>
    </source>
</evidence>
<dbReference type="PANTHER" id="PTHR47955">
    <property type="entry name" value="CYTOCHROME P450 FAMILY 71 PROTEIN"/>
    <property type="match status" value="1"/>
</dbReference>
<dbReference type="Proteomes" id="UP000298416">
    <property type="component" value="Unassembled WGS sequence"/>
</dbReference>
<evidence type="ECO:0000256" key="9">
    <source>
        <dbReference type="ARBA" id="ARBA00023004"/>
    </source>
</evidence>
<evidence type="ECO:0000256" key="11">
    <source>
        <dbReference type="ARBA" id="ARBA00023136"/>
    </source>
</evidence>
<keyword evidence="5" id="KW-0812">Transmembrane</keyword>
<keyword evidence="10" id="KW-0503">Monooxygenase</keyword>
<protein>
    <submittedName>
        <fullName evidence="12">Uncharacterized protein</fullName>
    </submittedName>
</protein>
<dbReference type="EMBL" id="PNBA02000006">
    <property type="protein sequence ID" value="KAG6420423.1"/>
    <property type="molecule type" value="Genomic_DNA"/>
</dbReference>
<keyword evidence="13" id="KW-1185">Reference proteome</keyword>
<dbReference type="InterPro" id="IPR036396">
    <property type="entry name" value="Cyt_P450_sf"/>
</dbReference>
<evidence type="ECO:0000256" key="8">
    <source>
        <dbReference type="ARBA" id="ARBA00023002"/>
    </source>
</evidence>
<dbReference type="GO" id="GO:0016020">
    <property type="term" value="C:membrane"/>
    <property type="evidence" value="ECO:0007669"/>
    <property type="project" value="UniProtKB-SubCell"/>
</dbReference>
<name>A0A8X8XYS5_SALSN</name>
<dbReference type="PANTHER" id="PTHR47955:SF22">
    <property type="entry name" value="CYTOCHROME P450 83B1-LIKE"/>
    <property type="match status" value="1"/>
</dbReference>
<reference evidence="12" key="2">
    <citation type="submission" date="2020-08" db="EMBL/GenBank/DDBJ databases">
        <title>Plant Genome Project.</title>
        <authorList>
            <person name="Zhang R.-G."/>
        </authorList>
    </citation>
    <scope>NUCLEOTIDE SEQUENCE</scope>
    <source>
        <strain evidence="12">Huo1</strain>
        <tissue evidence="12">Leaf</tissue>
    </source>
</reference>
<comment type="caution">
    <text evidence="12">The sequence shown here is derived from an EMBL/GenBank/DDBJ whole genome shotgun (WGS) entry which is preliminary data.</text>
</comment>
<dbReference type="AlphaFoldDB" id="A0A8X8XYS5"/>
<evidence type="ECO:0000313" key="12">
    <source>
        <dbReference type="EMBL" id="KAG6420423.1"/>
    </source>
</evidence>
<evidence type="ECO:0000256" key="7">
    <source>
        <dbReference type="ARBA" id="ARBA00022989"/>
    </source>
</evidence>
<evidence type="ECO:0000256" key="3">
    <source>
        <dbReference type="ARBA" id="ARBA00010617"/>
    </source>
</evidence>
<evidence type="ECO:0000256" key="6">
    <source>
        <dbReference type="ARBA" id="ARBA00022723"/>
    </source>
</evidence>
<sequence length="113" mass="12943">MITKILSTCRNEEALNLSEVAMAASSRMVSRVAFGKRYEEGGPGMRRFHQILKGFDNLTTSFFVSDYFPALSFVDKMSGRMNRVDAVCKVMDSFYQELIDEHLKSRRKICLLC</sequence>
<dbReference type="GO" id="GO:0020037">
    <property type="term" value="F:heme binding"/>
    <property type="evidence" value="ECO:0007669"/>
    <property type="project" value="InterPro"/>
</dbReference>
<organism evidence="12">
    <name type="scientific">Salvia splendens</name>
    <name type="common">Scarlet sage</name>
    <dbReference type="NCBI Taxonomy" id="180675"/>
    <lineage>
        <taxon>Eukaryota</taxon>
        <taxon>Viridiplantae</taxon>
        <taxon>Streptophyta</taxon>
        <taxon>Embryophyta</taxon>
        <taxon>Tracheophyta</taxon>
        <taxon>Spermatophyta</taxon>
        <taxon>Magnoliopsida</taxon>
        <taxon>eudicotyledons</taxon>
        <taxon>Gunneridae</taxon>
        <taxon>Pentapetalae</taxon>
        <taxon>asterids</taxon>
        <taxon>lamiids</taxon>
        <taxon>Lamiales</taxon>
        <taxon>Lamiaceae</taxon>
        <taxon>Nepetoideae</taxon>
        <taxon>Mentheae</taxon>
        <taxon>Salviinae</taxon>
        <taxon>Salvia</taxon>
        <taxon>Salvia subgen. Calosphace</taxon>
        <taxon>core Calosphace</taxon>
    </lineage>
</organism>
<keyword evidence="4" id="KW-0349">Heme</keyword>
<dbReference type="GO" id="GO:0016705">
    <property type="term" value="F:oxidoreductase activity, acting on paired donors, with incorporation or reduction of molecular oxygen"/>
    <property type="evidence" value="ECO:0007669"/>
    <property type="project" value="InterPro"/>
</dbReference>
<evidence type="ECO:0000256" key="2">
    <source>
        <dbReference type="ARBA" id="ARBA00004167"/>
    </source>
</evidence>
<keyword evidence="8" id="KW-0560">Oxidoreductase</keyword>
<dbReference type="Gene3D" id="1.10.630.10">
    <property type="entry name" value="Cytochrome P450"/>
    <property type="match status" value="1"/>
</dbReference>
<gene>
    <name evidence="12" type="ORF">SASPL_116950</name>
</gene>
<proteinExistence type="inferred from homology"/>
<dbReference type="GO" id="GO:0004497">
    <property type="term" value="F:monooxygenase activity"/>
    <property type="evidence" value="ECO:0007669"/>
    <property type="project" value="UniProtKB-KW"/>
</dbReference>
<evidence type="ECO:0000256" key="5">
    <source>
        <dbReference type="ARBA" id="ARBA00022692"/>
    </source>
</evidence>
<keyword evidence="7" id="KW-1133">Transmembrane helix</keyword>
<reference evidence="12" key="1">
    <citation type="submission" date="2018-01" db="EMBL/GenBank/DDBJ databases">
        <authorList>
            <person name="Mao J.F."/>
        </authorList>
    </citation>
    <scope>NUCLEOTIDE SEQUENCE</scope>
    <source>
        <strain evidence="12">Huo1</strain>
        <tissue evidence="12">Leaf</tissue>
    </source>
</reference>
<evidence type="ECO:0000256" key="1">
    <source>
        <dbReference type="ARBA" id="ARBA00001971"/>
    </source>
</evidence>
<comment type="similarity">
    <text evidence="3">Belongs to the cytochrome P450 family.</text>
</comment>
<keyword evidence="11" id="KW-0472">Membrane</keyword>
<accession>A0A8X8XYS5</accession>
<keyword evidence="6" id="KW-0479">Metal-binding</keyword>
<dbReference type="SUPFAM" id="SSF48264">
    <property type="entry name" value="Cytochrome P450"/>
    <property type="match status" value="1"/>
</dbReference>
<keyword evidence="9" id="KW-0408">Iron</keyword>